<dbReference type="Gene3D" id="1.25.40.20">
    <property type="entry name" value="Ankyrin repeat-containing domain"/>
    <property type="match status" value="1"/>
</dbReference>
<dbReference type="EMBL" id="VLTM01000067">
    <property type="protein sequence ID" value="KAA0158469.1"/>
    <property type="molecule type" value="Genomic_DNA"/>
</dbReference>
<dbReference type="InterPro" id="IPR036770">
    <property type="entry name" value="Ankyrin_rpt-contain_sf"/>
</dbReference>
<evidence type="ECO:0000313" key="5">
    <source>
        <dbReference type="EMBL" id="KAA0158469.1"/>
    </source>
</evidence>
<feature type="region of interest" description="Disordered" evidence="4">
    <location>
        <begin position="252"/>
        <end position="277"/>
    </location>
</feature>
<evidence type="ECO:0000313" key="8">
    <source>
        <dbReference type="Proteomes" id="UP000325113"/>
    </source>
</evidence>
<dbReference type="AlphaFoldDB" id="A0A5A8D516"/>
<keyword evidence="2 3" id="KW-0040">ANK repeat</keyword>
<comment type="caution">
    <text evidence="6">The sequence shown here is derived from an EMBL/GenBank/DDBJ whole genome shotgun (WGS) entry which is preliminary data.</text>
</comment>
<dbReference type="SUPFAM" id="SSF48403">
    <property type="entry name" value="Ankyrin repeat"/>
    <property type="match status" value="1"/>
</dbReference>
<sequence length="277" mass="29419">MGSCLSDPTKSLRNLARQGRVDRLDAALKRFGSDEGARRSSLNLALFSAAKSGQTVMAGRLLDRGADLNFLHTGQRTPLMVACKHGHTLLARMLLRRGADLEARNEAGQTALMLAAQRSQPLTVIMLAQHGADLETADSMGRTALTLAAASGCAVTAAALAKRGAPPGRSSKRSPTSETIARANVAVAALQVLPPGAEGAAPARQTPIARRQATAIGKEELASRPGRLSSLLKRGADEARWLRRRQLLLWSSTHDPPLHTARRPATGKGLRTSVRQE</sequence>
<gene>
    <name evidence="6" type="ORF">FNF28_05579</name>
    <name evidence="5" type="ORF">FNF31_05410</name>
</gene>
<reference evidence="7 8" key="1">
    <citation type="submission" date="2019-07" db="EMBL/GenBank/DDBJ databases">
        <title>Genomes of Cafeteria roenbergensis.</title>
        <authorList>
            <person name="Fischer M.G."/>
            <person name="Hackl T."/>
            <person name="Roman M."/>
        </authorList>
    </citation>
    <scope>NUCLEOTIDE SEQUENCE [LARGE SCALE GENOMIC DNA]</scope>
    <source>
        <strain evidence="5 8">Cflag</strain>
        <strain evidence="6 7">RCC970-E3</strain>
    </source>
</reference>
<dbReference type="PANTHER" id="PTHR24171">
    <property type="entry name" value="ANKYRIN REPEAT DOMAIN-CONTAINING PROTEIN 39-RELATED"/>
    <property type="match status" value="1"/>
</dbReference>
<dbReference type="PROSITE" id="PS50297">
    <property type="entry name" value="ANK_REP_REGION"/>
    <property type="match status" value="2"/>
</dbReference>
<organism evidence="6 7">
    <name type="scientific">Cafeteria roenbergensis</name>
    <name type="common">Marine flagellate</name>
    <dbReference type="NCBI Taxonomy" id="33653"/>
    <lineage>
        <taxon>Eukaryota</taxon>
        <taxon>Sar</taxon>
        <taxon>Stramenopiles</taxon>
        <taxon>Bigyra</taxon>
        <taxon>Opalozoa</taxon>
        <taxon>Bicosoecida</taxon>
        <taxon>Cafeteriaceae</taxon>
        <taxon>Cafeteria</taxon>
    </lineage>
</organism>
<evidence type="ECO:0000313" key="6">
    <source>
        <dbReference type="EMBL" id="KAA0159999.1"/>
    </source>
</evidence>
<feature type="repeat" description="ANK" evidence="3">
    <location>
        <begin position="74"/>
        <end position="106"/>
    </location>
</feature>
<dbReference type="Proteomes" id="UP000325113">
    <property type="component" value="Unassembled WGS sequence"/>
</dbReference>
<evidence type="ECO:0000313" key="7">
    <source>
        <dbReference type="Proteomes" id="UP000324907"/>
    </source>
</evidence>
<feature type="repeat" description="ANK" evidence="3">
    <location>
        <begin position="107"/>
        <end position="139"/>
    </location>
</feature>
<proteinExistence type="predicted"/>
<evidence type="ECO:0000256" key="4">
    <source>
        <dbReference type="SAM" id="MobiDB-lite"/>
    </source>
</evidence>
<dbReference type="Pfam" id="PF12796">
    <property type="entry name" value="Ank_2"/>
    <property type="match status" value="1"/>
</dbReference>
<dbReference type="InterPro" id="IPR002110">
    <property type="entry name" value="Ankyrin_rpt"/>
</dbReference>
<evidence type="ECO:0000256" key="2">
    <source>
        <dbReference type="ARBA" id="ARBA00023043"/>
    </source>
</evidence>
<dbReference type="Proteomes" id="UP000324907">
    <property type="component" value="Unassembled WGS sequence"/>
</dbReference>
<accession>A0A5A8D516</accession>
<dbReference type="PANTHER" id="PTHR24171:SF9">
    <property type="entry name" value="ANKYRIN REPEAT DOMAIN-CONTAINING PROTEIN 39"/>
    <property type="match status" value="1"/>
</dbReference>
<name>A0A5A8D516_CAFRO</name>
<evidence type="ECO:0000256" key="1">
    <source>
        <dbReference type="ARBA" id="ARBA00022737"/>
    </source>
</evidence>
<evidence type="ECO:0000256" key="3">
    <source>
        <dbReference type="PROSITE-ProRule" id="PRU00023"/>
    </source>
</evidence>
<protein>
    <submittedName>
        <fullName evidence="6">Uncharacterized protein</fullName>
    </submittedName>
</protein>
<dbReference type="SMART" id="SM00248">
    <property type="entry name" value="ANK"/>
    <property type="match status" value="4"/>
</dbReference>
<dbReference type="EMBL" id="VLTL01000116">
    <property type="protein sequence ID" value="KAA0159999.1"/>
    <property type="molecule type" value="Genomic_DNA"/>
</dbReference>
<keyword evidence="1" id="KW-0677">Repeat</keyword>
<dbReference type="PROSITE" id="PS50088">
    <property type="entry name" value="ANK_REPEAT"/>
    <property type="match status" value="2"/>
</dbReference>